<protein>
    <recommendedName>
        <fullName evidence="3">BPL/LPL catalytic domain-containing protein</fullName>
    </recommendedName>
</protein>
<dbReference type="PANTHER" id="PTHR12835">
    <property type="entry name" value="BIOTIN PROTEIN LIGASE"/>
    <property type="match status" value="1"/>
</dbReference>
<dbReference type="InterPro" id="IPR004408">
    <property type="entry name" value="Biotin_CoA_COase_ligase"/>
</dbReference>
<proteinExistence type="predicted"/>
<dbReference type="PANTHER" id="PTHR12835:SF5">
    <property type="entry name" value="BIOTIN--PROTEIN LIGASE"/>
    <property type="match status" value="1"/>
</dbReference>
<accession>A0A650ENV6</accession>
<sequence>MEERKFPLQSVTKVIGLECVDSTQNVARELAEAGEQHGALVLACHQAKAQGRDKCPFSAGEGGVYFTLILRPNKPASCAVTLGIKAAESVAQTISSVFEIKTKVKQPGDVLAWDAKNRAWKKICGVWAEASAGGDYMLLGVGVHLNDRLPASQKDACVSLKQLIGAETSKELFLDELLENFWKHYAHWTTSMQ</sequence>
<dbReference type="GO" id="GO:0005737">
    <property type="term" value="C:cytoplasm"/>
    <property type="evidence" value="ECO:0007669"/>
    <property type="project" value="TreeGrafter"/>
</dbReference>
<gene>
    <name evidence="2" type="ORF">Elusimicrob2101_1610</name>
</gene>
<dbReference type="GO" id="GO:0004077">
    <property type="term" value="F:biotin--[biotin carboxyl-carrier protein] ligase activity"/>
    <property type="evidence" value="ECO:0007669"/>
    <property type="project" value="InterPro"/>
</dbReference>
<evidence type="ECO:0008006" key="3">
    <source>
        <dbReference type="Google" id="ProtNLM"/>
    </source>
</evidence>
<keyword evidence="1" id="KW-0436">Ligase</keyword>
<dbReference type="EMBL" id="MN577572">
    <property type="protein sequence ID" value="QGT50898.1"/>
    <property type="molecule type" value="Genomic_DNA"/>
</dbReference>
<dbReference type="Gene3D" id="3.30.930.10">
    <property type="entry name" value="Bira Bifunctional Protein, Domain 2"/>
    <property type="match status" value="1"/>
</dbReference>
<name>A0A650ENV6_9BACT</name>
<evidence type="ECO:0000256" key="1">
    <source>
        <dbReference type="ARBA" id="ARBA00022598"/>
    </source>
</evidence>
<dbReference type="InterPro" id="IPR045864">
    <property type="entry name" value="aa-tRNA-synth_II/BPL/LPL"/>
</dbReference>
<dbReference type="NCBIfam" id="TIGR00121">
    <property type="entry name" value="birA_ligase"/>
    <property type="match status" value="1"/>
</dbReference>
<organism evidence="2">
    <name type="scientific">uncultured Elusimicrobia bacterium</name>
    <dbReference type="NCBI Taxonomy" id="699876"/>
    <lineage>
        <taxon>Bacteria</taxon>
        <taxon>Pseudomonadati</taxon>
        <taxon>Elusimicrobiota</taxon>
        <taxon>Elusimicrobia</taxon>
        <taxon>environmental samples</taxon>
    </lineage>
</organism>
<reference evidence="2" key="1">
    <citation type="journal article" date="2020" name="J. ISSAAS">
        <title>Lactobacilli and other gastrointestinal microbiota of Peromyscus leucopus, reservoir host for agents of Lyme disease and other zoonoses in North America.</title>
        <authorList>
            <person name="Milovic A."/>
            <person name="Bassam K."/>
            <person name="Shao H."/>
            <person name="Chatzistamou I."/>
            <person name="Tufts D.M."/>
            <person name="Diuk-Wasser M."/>
            <person name="Barbour A.G."/>
        </authorList>
    </citation>
    <scope>NUCLEOTIDE SEQUENCE</scope>
    <source>
        <strain evidence="2">LL30</strain>
    </source>
</reference>
<dbReference type="AlphaFoldDB" id="A0A650ENV6"/>
<evidence type="ECO:0000313" key="2">
    <source>
        <dbReference type="EMBL" id="QGT50898.1"/>
    </source>
</evidence>
<dbReference type="SUPFAM" id="SSF55681">
    <property type="entry name" value="Class II aaRS and biotin synthetases"/>
    <property type="match status" value="1"/>
</dbReference>